<accession>A0A1E3QI01</accession>
<name>A0A1E3QI01_9ASCO</name>
<dbReference type="RefSeq" id="XP_018982647.1">
    <property type="nucleotide sequence ID" value="XM_019126706.1"/>
</dbReference>
<dbReference type="EMBL" id="KV454441">
    <property type="protein sequence ID" value="ODQ77319.1"/>
    <property type="molecule type" value="Genomic_DNA"/>
</dbReference>
<organism evidence="1 2">
    <name type="scientific">Babjeviella inositovora NRRL Y-12698</name>
    <dbReference type="NCBI Taxonomy" id="984486"/>
    <lineage>
        <taxon>Eukaryota</taxon>
        <taxon>Fungi</taxon>
        <taxon>Dikarya</taxon>
        <taxon>Ascomycota</taxon>
        <taxon>Saccharomycotina</taxon>
        <taxon>Pichiomycetes</taxon>
        <taxon>Serinales incertae sedis</taxon>
        <taxon>Babjeviella</taxon>
    </lineage>
</organism>
<evidence type="ECO:0000313" key="1">
    <source>
        <dbReference type="EMBL" id="ODQ77319.1"/>
    </source>
</evidence>
<proteinExistence type="predicted"/>
<dbReference type="GeneID" id="30144560"/>
<protein>
    <submittedName>
        <fullName evidence="1">Uncharacterized protein</fullName>
    </submittedName>
</protein>
<reference evidence="2" key="1">
    <citation type="submission" date="2016-05" db="EMBL/GenBank/DDBJ databases">
        <title>Comparative genomics of biotechnologically important yeasts.</title>
        <authorList>
            <consortium name="DOE Joint Genome Institute"/>
            <person name="Riley R."/>
            <person name="Haridas S."/>
            <person name="Wolfe K.H."/>
            <person name="Lopes M.R."/>
            <person name="Hittinger C.T."/>
            <person name="Goker M."/>
            <person name="Salamov A."/>
            <person name="Wisecaver J."/>
            <person name="Long T.M."/>
            <person name="Aerts A.L."/>
            <person name="Barry K."/>
            <person name="Choi C."/>
            <person name="Clum A."/>
            <person name="Coughlan A.Y."/>
            <person name="Deshpande S."/>
            <person name="Douglass A.P."/>
            <person name="Hanson S.J."/>
            <person name="Klenk H.-P."/>
            <person name="Labutti K."/>
            <person name="Lapidus A."/>
            <person name="Lindquist E."/>
            <person name="Lipzen A."/>
            <person name="Meier-Kolthoff J.P."/>
            <person name="Ohm R.A."/>
            <person name="Otillar R.P."/>
            <person name="Pangilinan J."/>
            <person name="Peng Y."/>
            <person name="Rokas A."/>
            <person name="Rosa C.A."/>
            <person name="Scheuner C."/>
            <person name="Sibirny A.A."/>
            <person name="Slot J.C."/>
            <person name="Stielow J.B."/>
            <person name="Sun H."/>
            <person name="Kurtzman C.P."/>
            <person name="Blackwell M."/>
            <person name="Grigoriev I.V."/>
            <person name="Jeffries T.W."/>
        </authorList>
    </citation>
    <scope>NUCLEOTIDE SEQUENCE [LARGE SCALE GENOMIC DNA]</scope>
    <source>
        <strain evidence="2">NRRL Y-12698</strain>
    </source>
</reference>
<dbReference type="Proteomes" id="UP000094336">
    <property type="component" value="Unassembled WGS sequence"/>
</dbReference>
<evidence type="ECO:0000313" key="2">
    <source>
        <dbReference type="Proteomes" id="UP000094336"/>
    </source>
</evidence>
<sequence length="621" mass="70386">MSVDNVSEPYFATPEDPLTTDYEVLFTTIDDVLRSYFTATRPACDATDYGDWFSYLLQILQKYNDTLKHNSLWVLLLVRLLQDTLPPSAQTACPIPLNSVSTEPAECVYVRRVFELVFHYISTADAELIYYAPPQTPHQAKTEPESTAHLINPFFNQFIALFYQVSKAYQVELGAVRLQELTNKYYAFVTEQLQTKRGSRSYMMTVTPLLTYLVKLANNFQEFEMLKEFTEIQAKIISGTLANPSRPKAAKAFVNGVCGLMPSHLVDYYYTSGLMYLQSYIVNRDASALKAAGECFQVLVNIPPFKEEGPGANDSDTTVRVRLYYILTKLLSVSSLRDIQVLVDRDTKFQAILKSKLFSLWKELRYDSITAKESNYGQDDRFFTLSGTLLRVLEKHSSAADPLQMEVDAEGGETVEASRRDFDLRKGPPVQEAPSIRDTLLGLYYKIFMSFLRMDVSKLAIRCHEYASGYDLLREAFRDSTVNRGGCYGEEAVGSNRVNAVDFLVVPLPLIQKLFFCLRLEVLKAKLAKLVTPVHNIEFLDDRITKPMCFSLFLQQVSGLQQRSGKAVKVEFRQDGVVSVDLVRHEHQGNALAELEAQQALLLTRNMAFTRLNQKSGDKSL</sequence>
<dbReference type="AlphaFoldDB" id="A0A1E3QI01"/>
<keyword evidence="2" id="KW-1185">Reference proteome</keyword>
<gene>
    <name evidence="1" type="ORF">BABINDRAFT_10221</name>
</gene>